<sequence length="264" mass="30799">MLNLRQTNLRQEKKNGLLHNLKQEAGSPLKGALSYLDICNWDYKFSVGVLGLLELKNASRLKPSFKRINEAVVEMEELLGSQPSEGEGIDLMEFTPRKRSFETVCQEKTGSCKERKILLTVQPKKQEKKQEKKQVQEQEQEQEQEQVHIDEQQNKTKTKESEEENLKKLNKLQSVLSRGFLNWDKRLRAIIEYDPKLIVGYPDHLKTKSQITIQKTIFDLLAKYSTKIVSKKNLQRGVHSFLAKYGFKNETKHNHNIMIFRSQK</sequence>
<proteinExistence type="predicted"/>
<comment type="caution">
    <text evidence="2">The sequence shown here is derived from an EMBL/GenBank/DDBJ whole genome shotgun (WGS) entry which is preliminary data.</text>
</comment>
<gene>
    <name evidence="2" type="ORF">M0813_14033</name>
</gene>
<feature type="compositionally biased region" description="Basic and acidic residues" evidence="1">
    <location>
        <begin position="145"/>
        <end position="164"/>
    </location>
</feature>
<protein>
    <submittedName>
        <fullName evidence="2">Uncharacterized protein</fullName>
    </submittedName>
</protein>
<dbReference type="EMBL" id="JAOAOG010000041">
    <property type="protein sequence ID" value="KAJ6252661.1"/>
    <property type="molecule type" value="Genomic_DNA"/>
</dbReference>
<accession>A0ABQ8Z6Z0</accession>
<evidence type="ECO:0000313" key="3">
    <source>
        <dbReference type="Proteomes" id="UP001150062"/>
    </source>
</evidence>
<keyword evidence="3" id="KW-1185">Reference proteome</keyword>
<reference evidence="2" key="1">
    <citation type="submission" date="2022-08" db="EMBL/GenBank/DDBJ databases">
        <title>Novel sulfate-reducing endosymbionts in the free-living metamonad Anaeramoeba.</title>
        <authorList>
            <person name="Jerlstrom-Hultqvist J."/>
            <person name="Cepicka I."/>
            <person name="Gallot-Lavallee L."/>
            <person name="Salas-Leiva D."/>
            <person name="Curtis B.A."/>
            <person name="Zahonova K."/>
            <person name="Pipaliya S."/>
            <person name="Dacks J."/>
            <person name="Roger A.J."/>
        </authorList>
    </citation>
    <scope>NUCLEOTIDE SEQUENCE</scope>
    <source>
        <strain evidence="2">Schooner1</strain>
    </source>
</reference>
<evidence type="ECO:0000256" key="1">
    <source>
        <dbReference type="SAM" id="MobiDB-lite"/>
    </source>
</evidence>
<organism evidence="2 3">
    <name type="scientific">Anaeramoeba flamelloides</name>
    <dbReference type="NCBI Taxonomy" id="1746091"/>
    <lineage>
        <taxon>Eukaryota</taxon>
        <taxon>Metamonada</taxon>
        <taxon>Anaeramoebidae</taxon>
        <taxon>Anaeramoeba</taxon>
    </lineage>
</organism>
<evidence type="ECO:0000313" key="2">
    <source>
        <dbReference type="EMBL" id="KAJ6252661.1"/>
    </source>
</evidence>
<dbReference type="Proteomes" id="UP001150062">
    <property type="component" value="Unassembled WGS sequence"/>
</dbReference>
<name>A0ABQ8Z6Z0_9EUKA</name>
<feature type="region of interest" description="Disordered" evidence="1">
    <location>
        <begin position="128"/>
        <end position="164"/>
    </location>
</feature>